<protein>
    <recommendedName>
        <fullName evidence="4">Fibrobacter succinogenes major paralogous domain-containing protein</fullName>
    </recommendedName>
</protein>
<dbReference type="AlphaFoldDB" id="A0A9D2L2I7"/>
<keyword evidence="1" id="KW-0732">Signal</keyword>
<reference evidence="2" key="2">
    <citation type="submission" date="2021-04" db="EMBL/GenBank/DDBJ databases">
        <authorList>
            <person name="Gilroy R."/>
        </authorList>
    </citation>
    <scope>NUCLEOTIDE SEQUENCE</scope>
    <source>
        <strain evidence="2">CHK169-11906</strain>
    </source>
</reference>
<dbReference type="EMBL" id="DWYR01000009">
    <property type="protein sequence ID" value="HJA98676.1"/>
    <property type="molecule type" value="Genomic_DNA"/>
</dbReference>
<evidence type="ECO:0000313" key="3">
    <source>
        <dbReference type="Proteomes" id="UP000824259"/>
    </source>
</evidence>
<feature type="chain" id="PRO_5039525664" description="Fibrobacter succinogenes major paralogous domain-containing protein" evidence="1">
    <location>
        <begin position="18"/>
        <end position="479"/>
    </location>
</feature>
<proteinExistence type="predicted"/>
<organism evidence="2 3">
    <name type="scientific">Candidatus Alistipes avicola</name>
    <dbReference type="NCBI Taxonomy" id="2838432"/>
    <lineage>
        <taxon>Bacteria</taxon>
        <taxon>Pseudomonadati</taxon>
        <taxon>Bacteroidota</taxon>
        <taxon>Bacteroidia</taxon>
        <taxon>Bacteroidales</taxon>
        <taxon>Rikenellaceae</taxon>
        <taxon>Alistipes</taxon>
    </lineage>
</organism>
<feature type="signal peptide" evidence="1">
    <location>
        <begin position="1"/>
        <end position="17"/>
    </location>
</feature>
<comment type="caution">
    <text evidence="2">The sequence shown here is derived from an EMBL/GenBank/DDBJ whole genome shotgun (WGS) entry which is preliminary data.</text>
</comment>
<name>A0A9D2L2I7_9BACT</name>
<sequence length="479" mass="52651">MKKLLFGILCLCTIVVAGTLSSCNKADEPVGTFTLDQDVCLVRDYGLNATVGFTAVNIVEVSVSEVSFPGRWSATADLASRTVLVVAPTKPTTDEEEYDTDLEGTITLVALDANGFSHTAKLYVAIGDSYDFTEDPSNCYIANHANALYAFDGTRKGERGETIPTDKVEVLWTSSQYLIQYLTFEQGVVSFFVSGDEHGKLIEGNALFAAYDADGDIIWTWHLWVTDYDPSKESVTSGSGAVFMTRNLGAGASAGTTQEQILASYGLYYQWGRPTPLIGPEYYNCASEADHVMYSYSGRRTYLEYLENTPEIGTIEFAIANPMSFILGAETSGYDWLYTSGNNELWGPEKTDYDPCPRGWKVPDQDAFADFSIADEHTAEMTESLREAYGWNLTDGTISSFFHAGGRRSALLGGIQNLNDNENPQPWSGFYWTSEASANDRNASALYFDLDTDDASHSELNPAAAYPRANGFNIRCVRE</sequence>
<evidence type="ECO:0000313" key="2">
    <source>
        <dbReference type="EMBL" id="HJA98676.1"/>
    </source>
</evidence>
<evidence type="ECO:0000256" key="1">
    <source>
        <dbReference type="SAM" id="SignalP"/>
    </source>
</evidence>
<reference evidence="2" key="1">
    <citation type="journal article" date="2021" name="PeerJ">
        <title>Extensive microbial diversity within the chicken gut microbiome revealed by metagenomics and culture.</title>
        <authorList>
            <person name="Gilroy R."/>
            <person name="Ravi A."/>
            <person name="Getino M."/>
            <person name="Pursley I."/>
            <person name="Horton D.L."/>
            <person name="Alikhan N.F."/>
            <person name="Baker D."/>
            <person name="Gharbi K."/>
            <person name="Hall N."/>
            <person name="Watson M."/>
            <person name="Adriaenssens E.M."/>
            <person name="Foster-Nyarko E."/>
            <person name="Jarju S."/>
            <person name="Secka A."/>
            <person name="Antonio M."/>
            <person name="Oren A."/>
            <person name="Chaudhuri R.R."/>
            <person name="La Ragione R."/>
            <person name="Hildebrand F."/>
            <person name="Pallen M.J."/>
        </authorList>
    </citation>
    <scope>NUCLEOTIDE SEQUENCE</scope>
    <source>
        <strain evidence="2">CHK169-11906</strain>
    </source>
</reference>
<gene>
    <name evidence="2" type="ORF">H9779_03640</name>
</gene>
<dbReference type="Proteomes" id="UP000824259">
    <property type="component" value="Unassembled WGS sequence"/>
</dbReference>
<dbReference type="PROSITE" id="PS51257">
    <property type="entry name" value="PROKAR_LIPOPROTEIN"/>
    <property type="match status" value="1"/>
</dbReference>
<accession>A0A9D2L2I7</accession>
<evidence type="ECO:0008006" key="4">
    <source>
        <dbReference type="Google" id="ProtNLM"/>
    </source>
</evidence>